<organism evidence="2 3">
    <name type="scientific">Pelagicoccus albus</name>
    <dbReference type="NCBI Taxonomy" id="415222"/>
    <lineage>
        <taxon>Bacteria</taxon>
        <taxon>Pseudomonadati</taxon>
        <taxon>Verrucomicrobiota</taxon>
        <taxon>Opitutia</taxon>
        <taxon>Puniceicoccales</taxon>
        <taxon>Pelagicoccaceae</taxon>
        <taxon>Pelagicoccus</taxon>
    </lineage>
</organism>
<gene>
    <name evidence="2" type="ORF">H5P27_08355</name>
</gene>
<dbReference type="EMBL" id="JACHVC010000007">
    <property type="protein sequence ID" value="MBC2606055.1"/>
    <property type="molecule type" value="Genomic_DNA"/>
</dbReference>
<keyword evidence="1" id="KW-1133">Transmembrane helix</keyword>
<keyword evidence="1" id="KW-0812">Transmembrane</keyword>
<evidence type="ECO:0000256" key="1">
    <source>
        <dbReference type="SAM" id="Phobius"/>
    </source>
</evidence>
<dbReference type="RefSeq" id="WP_185659939.1">
    <property type="nucleotide sequence ID" value="NZ_CAWPOO010000007.1"/>
</dbReference>
<keyword evidence="1" id="KW-0472">Membrane</keyword>
<keyword evidence="3" id="KW-1185">Reference proteome</keyword>
<dbReference type="AlphaFoldDB" id="A0A7X1B5L8"/>
<name>A0A7X1B5L8_9BACT</name>
<accession>A0A7X1B5L8</accession>
<protein>
    <submittedName>
        <fullName evidence="2">Uncharacterized protein</fullName>
    </submittedName>
</protein>
<evidence type="ECO:0000313" key="3">
    <source>
        <dbReference type="Proteomes" id="UP000526501"/>
    </source>
</evidence>
<dbReference type="Proteomes" id="UP000526501">
    <property type="component" value="Unassembled WGS sequence"/>
</dbReference>
<reference evidence="2 3" key="1">
    <citation type="submission" date="2020-07" db="EMBL/GenBank/DDBJ databases">
        <authorList>
            <person name="Feng X."/>
        </authorList>
    </citation>
    <scope>NUCLEOTIDE SEQUENCE [LARGE SCALE GENOMIC DNA]</scope>
    <source>
        <strain evidence="2 3">JCM23202</strain>
    </source>
</reference>
<comment type="caution">
    <text evidence="2">The sequence shown here is derived from an EMBL/GenBank/DDBJ whole genome shotgun (WGS) entry which is preliminary data.</text>
</comment>
<sequence>MASKDKTKQAFSLSTMLMLAAALVTAVLTIISFTHGTLYTPFGAMTEPESGVSFYMGIAVYITISATLFTSVVIRIALGITK</sequence>
<evidence type="ECO:0000313" key="2">
    <source>
        <dbReference type="EMBL" id="MBC2606055.1"/>
    </source>
</evidence>
<feature type="transmembrane region" description="Helical" evidence="1">
    <location>
        <begin position="54"/>
        <end position="78"/>
    </location>
</feature>
<feature type="transmembrane region" description="Helical" evidence="1">
    <location>
        <begin position="12"/>
        <end position="34"/>
    </location>
</feature>
<proteinExistence type="predicted"/>